<proteinExistence type="predicted"/>
<dbReference type="PANTHER" id="PTHR45947">
    <property type="entry name" value="SULFOQUINOVOSYL TRANSFERASE SQD2"/>
    <property type="match status" value="1"/>
</dbReference>
<evidence type="ECO:0000313" key="3">
    <source>
        <dbReference type="Proteomes" id="UP000177310"/>
    </source>
</evidence>
<comment type="caution">
    <text evidence="2">The sequence shown here is derived from an EMBL/GenBank/DDBJ whole genome shotgun (WGS) entry which is preliminary data.</text>
</comment>
<accession>A0A1G1YIN7</accession>
<protein>
    <recommendedName>
        <fullName evidence="1">Glycosyltransferase subfamily 4-like N-terminal domain-containing protein</fullName>
    </recommendedName>
</protein>
<dbReference type="Pfam" id="PF13579">
    <property type="entry name" value="Glyco_trans_4_4"/>
    <property type="match status" value="1"/>
</dbReference>
<name>A0A1G1YIN7_9BACT</name>
<dbReference type="STRING" id="1797542.A3J59_03325"/>
<sequence>MKILTNIRFYRVAGIAQSLQAFLDYLERTPTGISVIGVNVMKPNEIQETAPVRHPDVLTVRSLTVDYPEIGSLMQQTGSLADIAEQLRPIIEFYALVIREERPDVIVINGTYFLPWCLLRASRLFRIPTVVHYHGLISKETEHWDDRARALFRQMEQDFDRAEIHYVFPSELARCTVEQQVFGHLIQNASVLPNGIRDHFFQPPAMVPKKKNPVIGFVSRWTRIKNTRFIECFSKYAHRKKNGRYRIAVVTDAQINPTITERLKKFITFKRPSSQAKLARFYRACGIVLSPSRFETYGNVAQEAVACGTPSLVSEQMGVAETFRKIGLDDLIIDFSCPKRVLENIEMLLNYPIPQETIETLRKNFSNEKISAEFVQILKSIA</sequence>
<dbReference type="InterPro" id="IPR028098">
    <property type="entry name" value="Glyco_trans_4-like_N"/>
</dbReference>
<evidence type="ECO:0000313" key="2">
    <source>
        <dbReference type="EMBL" id="OGY52159.1"/>
    </source>
</evidence>
<feature type="domain" description="Glycosyltransferase subfamily 4-like N-terminal" evidence="1">
    <location>
        <begin position="49"/>
        <end position="153"/>
    </location>
</feature>
<gene>
    <name evidence="2" type="ORF">A3J59_03325</name>
</gene>
<evidence type="ECO:0000259" key="1">
    <source>
        <dbReference type="Pfam" id="PF13579"/>
    </source>
</evidence>
<dbReference type="Gene3D" id="3.40.50.2000">
    <property type="entry name" value="Glycogen Phosphorylase B"/>
    <property type="match status" value="2"/>
</dbReference>
<dbReference type="InterPro" id="IPR050194">
    <property type="entry name" value="Glycosyltransferase_grp1"/>
</dbReference>
<dbReference type="GO" id="GO:0016757">
    <property type="term" value="F:glycosyltransferase activity"/>
    <property type="evidence" value="ECO:0007669"/>
    <property type="project" value="TreeGrafter"/>
</dbReference>
<organism evidence="2 3">
    <name type="scientific">Candidatus Buchananbacteria bacterium RIFCSPHIGHO2_02_FULL_56_16</name>
    <dbReference type="NCBI Taxonomy" id="1797542"/>
    <lineage>
        <taxon>Bacteria</taxon>
        <taxon>Candidatus Buchananiibacteriota</taxon>
    </lineage>
</organism>
<reference evidence="2 3" key="1">
    <citation type="journal article" date="2016" name="Nat. Commun.">
        <title>Thousands of microbial genomes shed light on interconnected biogeochemical processes in an aquifer system.</title>
        <authorList>
            <person name="Anantharaman K."/>
            <person name="Brown C.T."/>
            <person name="Hug L.A."/>
            <person name="Sharon I."/>
            <person name="Castelle C.J."/>
            <person name="Probst A.J."/>
            <person name="Thomas B.C."/>
            <person name="Singh A."/>
            <person name="Wilkins M.J."/>
            <person name="Karaoz U."/>
            <person name="Brodie E.L."/>
            <person name="Williams K.H."/>
            <person name="Hubbard S.S."/>
            <person name="Banfield J.F."/>
        </authorList>
    </citation>
    <scope>NUCLEOTIDE SEQUENCE [LARGE SCALE GENOMIC DNA]</scope>
</reference>
<dbReference type="AlphaFoldDB" id="A0A1G1YIN7"/>
<dbReference type="Pfam" id="PF13692">
    <property type="entry name" value="Glyco_trans_1_4"/>
    <property type="match status" value="1"/>
</dbReference>
<dbReference type="CDD" id="cd03801">
    <property type="entry name" value="GT4_PimA-like"/>
    <property type="match status" value="1"/>
</dbReference>
<dbReference type="PANTHER" id="PTHR45947:SF3">
    <property type="entry name" value="SULFOQUINOVOSYL TRANSFERASE SQD2"/>
    <property type="match status" value="1"/>
</dbReference>
<dbReference type="SUPFAM" id="SSF53756">
    <property type="entry name" value="UDP-Glycosyltransferase/glycogen phosphorylase"/>
    <property type="match status" value="1"/>
</dbReference>
<dbReference type="EMBL" id="MHIL01000008">
    <property type="protein sequence ID" value="OGY52159.1"/>
    <property type="molecule type" value="Genomic_DNA"/>
</dbReference>
<dbReference type="Proteomes" id="UP000177310">
    <property type="component" value="Unassembled WGS sequence"/>
</dbReference>